<dbReference type="AlphaFoldDB" id="A0A502GLK0"/>
<proteinExistence type="predicted"/>
<dbReference type="EMBL" id="RCZD01000003">
    <property type="protein sequence ID" value="TPG63177.1"/>
    <property type="molecule type" value="Genomic_DNA"/>
</dbReference>
<protein>
    <submittedName>
        <fullName evidence="1">Uncharacterized protein</fullName>
    </submittedName>
</protein>
<evidence type="ECO:0000313" key="1">
    <source>
        <dbReference type="EMBL" id="TPG63177.1"/>
    </source>
</evidence>
<sequence length="167" mass="18504">MKRFAILFLFPVIASASITPKDIRNEIHQYGFADFAAKVSPGDWQITVDNISSGKSEWVALAPDLAPVVNLNQANQLTDALYYALAPNAEATLKVLAILDKQHDVHQQGTAVSCVFPLDKPKDETQRVYNETRLSLLNAGPQAAQCLWSLEGWMEQVKAENAHNEKK</sequence>
<gene>
    <name evidence="1" type="ORF">EAH77_06235</name>
</gene>
<accession>A0A502GLK0</accession>
<organism evidence="1 2">
    <name type="scientific">Ewingella americana</name>
    <dbReference type="NCBI Taxonomy" id="41202"/>
    <lineage>
        <taxon>Bacteria</taxon>
        <taxon>Pseudomonadati</taxon>
        <taxon>Pseudomonadota</taxon>
        <taxon>Gammaproteobacteria</taxon>
        <taxon>Enterobacterales</taxon>
        <taxon>Yersiniaceae</taxon>
        <taxon>Ewingella</taxon>
    </lineage>
</organism>
<reference evidence="1 2" key="1">
    <citation type="journal article" date="2019" name="Environ. Microbiol.">
        <title>Species interactions and distinct microbial communities in high Arctic permafrost affected cryosols are associated with the CH4 and CO2 gas fluxes.</title>
        <authorList>
            <person name="Altshuler I."/>
            <person name="Hamel J."/>
            <person name="Turney S."/>
            <person name="Magnuson E."/>
            <person name="Levesque R."/>
            <person name="Greer C."/>
            <person name="Whyte L.G."/>
        </authorList>
    </citation>
    <scope>NUCLEOTIDE SEQUENCE [LARGE SCALE GENOMIC DNA]</scope>
    <source>
        <strain evidence="1 2">E4</strain>
    </source>
</reference>
<dbReference type="Proteomes" id="UP000317663">
    <property type="component" value="Unassembled WGS sequence"/>
</dbReference>
<keyword evidence="2" id="KW-1185">Reference proteome</keyword>
<evidence type="ECO:0000313" key="2">
    <source>
        <dbReference type="Proteomes" id="UP000317663"/>
    </source>
</evidence>
<name>A0A502GLK0_9GAMM</name>
<comment type="caution">
    <text evidence="1">The sequence shown here is derived from an EMBL/GenBank/DDBJ whole genome shotgun (WGS) entry which is preliminary data.</text>
</comment>
<dbReference type="RefSeq" id="WP_140470942.1">
    <property type="nucleotide sequence ID" value="NZ_RCZD01000003.1"/>
</dbReference>
<dbReference type="OrthoDB" id="6555706at2"/>